<dbReference type="AlphaFoldDB" id="A0A0E0KC13"/>
<reference evidence="2" key="1">
    <citation type="submission" date="2015-04" db="UniProtKB">
        <authorList>
            <consortium name="EnsemblPlants"/>
        </authorList>
    </citation>
    <scope>IDENTIFICATION</scope>
</reference>
<dbReference type="Gramene" id="OPUNC03G12120.1">
    <property type="protein sequence ID" value="OPUNC03G12120.1"/>
    <property type="gene ID" value="OPUNC03G12120"/>
</dbReference>
<keyword evidence="3" id="KW-1185">Reference proteome</keyword>
<evidence type="ECO:0008006" key="4">
    <source>
        <dbReference type="Google" id="ProtNLM"/>
    </source>
</evidence>
<reference evidence="2" key="2">
    <citation type="submission" date="2018-05" db="EMBL/GenBank/DDBJ databases">
        <title>OpunRS2 (Oryza punctata Reference Sequence Version 2).</title>
        <authorList>
            <person name="Zhang J."/>
            <person name="Kudrna D."/>
            <person name="Lee S."/>
            <person name="Talag J."/>
            <person name="Welchert J."/>
            <person name="Wing R.A."/>
        </authorList>
    </citation>
    <scope>NUCLEOTIDE SEQUENCE [LARGE SCALE GENOMIC DNA]</scope>
</reference>
<evidence type="ECO:0000256" key="1">
    <source>
        <dbReference type="SAM" id="Phobius"/>
    </source>
</evidence>
<dbReference type="HOGENOM" id="CLU_081979_2_0_1"/>
<dbReference type="EnsemblPlants" id="OPUNC03G12120.1">
    <property type="protein sequence ID" value="OPUNC03G12120.1"/>
    <property type="gene ID" value="OPUNC03G12120"/>
</dbReference>
<proteinExistence type="predicted"/>
<name>A0A0E0KC13_ORYPU</name>
<keyword evidence="1" id="KW-1133">Transmembrane helix</keyword>
<dbReference type="Proteomes" id="UP000026962">
    <property type="component" value="Chromosome 3"/>
</dbReference>
<keyword evidence="1" id="KW-0812">Transmembrane</keyword>
<protein>
    <recommendedName>
        <fullName evidence="4">Zinc finger GRF-type domain-containing protein</fullName>
    </recommendedName>
</protein>
<evidence type="ECO:0000313" key="2">
    <source>
        <dbReference type="EnsemblPlants" id="OPUNC03G12120.1"/>
    </source>
</evidence>
<accession>A0A0E0KC13</accession>
<keyword evidence="1" id="KW-0472">Membrane</keyword>
<sequence>MSQGSHSLGRPDESSGLPLICCPKYGDDVVECKSWKNGGRVFFKCKKNEEYDPNRCSFFKWIEDYKKMVIGMDVLSKGREACMSEYAGDLKMKEKLGDKVVGDRRMDPMFDVEAKLEKLMNLVQLLVMTNVVIVVVVFLGVLVMLVK</sequence>
<evidence type="ECO:0000313" key="3">
    <source>
        <dbReference type="Proteomes" id="UP000026962"/>
    </source>
</evidence>
<feature type="transmembrane region" description="Helical" evidence="1">
    <location>
        <begin position="125"/>
        <end position="146"/>
    </location>
</feature>
<organism evidence="2">
    <name type="scientific">Oryza punctata</name>
    <name type="common">Red rice</name>
    <dbReference type="NCBI Taxonomy" id="4537"/>
    <lineage>
        <taxon>Eukaryota</taxon>
        <taxon>Viridiplantae</taxon>
        <taxon>Streptophyta</taxon>
        <taxon>Embryophyta</taxon>
        <taxon>Tracheophyta</taxon>
        <taxon>Spermatophyta</taxon>
        <taxon>Magnoliopsida</taxon>
        <taxon>Liliopsida</taxon>
        <taxon>Poales</taxon>
        <taxon>Poaceae</taxon>
        <taxon>BOP clade</taxon>
        <taxon>Oryzoideae</taxon>
        <taxon>Oryzeae</taxon>
        <taxon>Oryzinae</taxon>
        <taxon>Oryza</taxon>
    </lineage>
</organism>